<dbReference type="PROSITE" id="PS50943">
    <property type="entry name" value="HTH_CROC1"/>
    <property type="match status" value="1"/>
</dbReference>
<dbReference type="Proteomes" id="UP000198970">
    <property type="component" value="Chromosome I"/>
</dbReference>
<evidence type="ECO:0000313" key="2">
    <source>
        <dbReference type="EMBL" id="SET71310.1"/>
    </source>
</evidence>
<gene>
    <name evidence="2" type="ORF">SAMN02745906_1323</name>
</gene>
<dbReference type="SMART" id="SM00530">
    <property type="entry name" value="HTH_XRE"/>
    <property type="match status" value="1"/>
</dbReference>
<feature type="domain" description="HTH cro/C1-type" evidence="1">
    <location>
        <begin position="7"/>
        <end position="65"/>
    </location>
</feature>
<dbReference type="Gene3D" id="1.10.260.40">
    <property type="entry name" value="lambda repressor-like DNA-binding domains"/>
    <property type="match status" value="1"/>
</dbReference>
<evidence type="ECO:0000259" key="1">
    <source>
        <dbReference type="PROSITE" id="PS50943"/>
    </source>
</evidence>
<protein>
    <submittedName>
        <fullName evidence="2">DNA-binding transcriptional regulator, XRE-family HTH domain</fullName>
    </submittedName>
</protein>
<name>A0ABY1C5S8_9FIRM</name>
<sequence>MEMHDRIKELRKKDLKMSQEAFADRLGVTRDVIGNIELNRLARPDQKLSLIKLMCREFNVNENWILEGLAPKFIEPGTFSLDEYTKAKGLTERDRIIIREFMALEPSAKDAVYNMLEKIFLSEEWHGNKPMDYYNEISKDPEEFEI</sequence>
<dbReference type="GO" id="GO:0003677">
    <property type="term" value="F:DNA binding"/>
    <property type="evidence" value="ECO:0007669"/>
    <property type="project" value="UniProtKB-KW"/>
</dbReference>
<dbReference type="InterPro" id="IPR001387">
    <property type="entry name" value="Cro/C1-type_HTH"/>
</dbReference>
<evidence type="ECO:0000313" key="3">
    <source>
        <dbReference type="Proteomes" id="UP000198970"/>
    </source>
</evidence>
<proteinExistence type="predicted"/>
<organism evidence="2 3">
    <name type="scientific">Lacrimispora sphenoides JCM 1415</name>
    <dbReference type="NCBI Taxonomy" id="1297793"/>
    <lineage>
        <taxon>Bacteria</taxon>
        <taxon>Bacillati</taxon>
        <taxon>Bacillota</taxon>
        <taxon>Clostridia</taxon>
        <taxon>Lachnospirales</taxon>
        <taxon>Lachnospiraceae</taxon>
        <taxon>Lacrimispora</taxon>
    </lineage>
</organism>
<dbReference type="CDD" id="cd00093">
    <property type="entry name" value="HTH_XRE"/>
    <property type="match status" value="1"/>
</dbReference>
<keyword evidence="2" id="KW-0238">DNA-binding</keyword>
<dbReference type="EMBL" id="LT630003">
    <property type="protein sequence ID" value="SET71310.1"/>
    <property type="molecule type" value="Genomic_DNA"/>
</dbReference>
<dbReference type="Pfam" id="PF01381">
    <property type="entry name" value="HTH_3"/>
    <property type="match status" value="1"/>
</dbReference>
<accession>A0ABY1C5S8</accession>
<dbReference type="SUPFAM" id="SSF47413">
    <property type="entry name" value="lambda repressor-like DNA-binding domains"/>
    <property type="match status" value="1"/>
</dbReference>
<dbReference type="RefSeq" id="WP_100041899.1">
    <property type="nucleotide sequence ID" value="NZ_LT630003.1"/>
</dbReference>
<dbReference type="InterPro" id="IPR010982">
    <property type="entry name" value="Lambda_DNA-bd_dom_sf"/>
</dbReference>
<reference evidence="2 3" key="1">
    <citation type="submission" date="2016-10" db="EMBL/GenBank/DDBJ databases">
        <authorList>
            <person name="Varghese N."/>
            <person name="Submissions S."/>
        </authorList>
    </citation>
    <scope>NUCLEOTIDE SEQUENCE [LARGE SCALE GENOMIC DNA]</scope>
    <source>
        <strain evidence="2 3">ATCC 19403</strain>
    </source>
</reference>
<keyword evidence="3" id="KW-1185">Reference proteome</keyword>